<evidence type="ECO:0000256" key="1">
    <source>
        <dbReference type="ARBA" id="ARBA00006908"/>
    </source>
</evidence>
<evidence type="ECO:0000313" key="4">
    <source>
        <dbReference type="EMBL" id="KAF6171627.1"/>
    </source>
</evidence>
<proteinExistence type="inferred from homology"/>
<reference evidence="4 5" key="1">
    <citation type="journal article" date="2020" name="IScience">
        <title>Genome Sequencing of the Endangered Kingdonia uniflora (Circaeasteraceae, Ranunculales) Reveals Potential Mechanisms of Evolutionary Specialization.</title>
        <authorList>
            <person name="Sun Y."/>
            <person name="Deng T."/>
            <person name="Zhang A."/>
            <person name="Moore M.J."/>
            <person name="Landis J.B."/>
            <person name="Lin N."/>
            <person name="Zhang H."/>
            <person name="Zhang X."/>
            <person name="Huang J."/>
            <person name="Zhang X."/>
            <person name="Sun H."/>
            <person name="Wang H."/>
        </authorList>
    </citation>
    <scope>NUCLEOTIDE SEQUENCE [LARGE SCALE GENOMIC DNA]</scope>
    <source>
        <strain evidence="4">TB1705</strain>
        <tissue evidence="4">Leaf</tissue>
    </source>
</reference>
<feature type="compositionally biased region" description="Basic and acidic residues" evidence="3">
    <location>
        <begin position="146"/>
        <end position="156"/>
    </location>
</feature>
<dbReference type="GO" id="GO:0010024">
    <property type="term" value="P:phytochromobilin biosynthetic process"/>
    <property type="evidence" value="ECO:0007669"/>
    <property type="project" value="InterPro"/>
</dbReference>
<comment type="similarity">
    <text evidence="1">Belongs to the HY2 family.</text>
</comment>
<dbReference type="GO" id="GO:0050619">
    <property type="term" value="F:phytochromobilin:ferredoxin oxidoreductase activity"/>
    <property type="evidence" value="ECO:0007669"/>
    <property type="project" value="TreeGrafter"/>
</dbReference>
<dbReference type="EMBL" id="JACGCM010000468">
    <property type="protein sequence ID" value="KAF6171627.1"/>
    <property type="molecule type" value="Genomic_DNA"/>
</dbReference>
<sequence>DINPLHNVILHTDYKDKYYKNLIPLGLKYDEAWLLLMEQAVEETDVSQICLNREAQHKYLTWRTVKMPLSECLSDWHKSTGPNADNRQTGKQKRLVTPLVLHDAFSVPETGLSSEGSWLSSFEEVNRREHVKEYRCEDGTINEKRSMNGKSFETRPWDTGGEFVG</sequence>
<dbReference type="OrthoDB" id="496703at2759"/>
<keyword evidence="5" id="KW-1185">Reference proteome</keyword>
<dbReference type="PANTHER" id="PTHR34557">
    <property type="entry name" value="PHYTOCHROMOBILIN:FERREDOXIN OXIDOREDUCTASE, CHLOROPLASTIC"/>
    <property type="match status" value="1"/>
</dbReference>
<accession>A0A7J7NWP2</accession>
<feature type="non-terminal residue" evidence="4">
    <location>
        <position position="1"/>
    </location>
</feature>
<organism evidence="4 5">
    <name type="scientific">Kingdonia uniflora</name>
    <dbReference type="NCBI Taxonomy" id="39325"/>
    <lineage>
        <taxon>Eukaryota</taxon>
        <taxon>Viridiplantae</taxon>
        <taxon>Streptophyta</taxon>
        <taxon>Embryophyta</taxon>
        <taxon>Tracheophyta</taxon>
        <taxon>Spermatophyta</taxon>
        <taxon>Magnoliopsida</taxon>
        <taxon>Ranunculales</taxon>
        <taxon>Circaeasteraceae</taxon>
        <taxon>Kingdonia</taxon>
    </lineage>
</organism>
<evidence type="ECO:0000256" key="2">
    <source>
        <dbReference type="ARBA" id="ARBA00023002"/>
    </source>
</evidence>
<evidence type="ECO:0000313" key="5">
    <source>
        <dbReference type="Proteomes" id="UP000541444"/>
    </source>
</evidence>
<name>A0A7J7NWP2_9MAGN</name>
<dbReference type="GO" id="GO:0050897">
    <property type="term" value="F:cobalt ion binding"/>
    <property type="evidence" value="ECO:0007669"/>
    <property type="project" value="InterPro"/>
</dbReference>
<dbReference type="AlphaFoldDB" id="A0A7J7NWP2"/>
<protein>
    <submittedName>
        <fullName evidence="4">Uncharacterized protein</fullName>
    </submittedName>
</protein>
<gene>
    <name evidence="4" type="ORF">GIB67_030393</name>
</gene>
<comment type="caution">
    <text evidence="4">The sequence shown here is derived from an EMBL/GenBank/DDBJ whole genome shotgun (WGS) entry which is preliminary data.</text>
</comment>
<dbReference type="PANTHER" id="PTHR34557:SF1">
    <property type="entry name" value="PHYTOCHROMOBILIN:FERREDOXIN OXIDOREDUCTASE, CHLOROPLASTIC"/>
    <property type="match status" value="1"/>
</dbReference>
<dbReference type="InterPro" id="IPR009249">
    <property type="entry name" value="Ferredoxin-dep_bilin_Rdtase"/>
</dbReference>
<feature type="region of interest" description="Disordered" evidence="3">
    <location>
        <begin position="146"/>
        <end position="165"/>
    </location>
</feature>
<evidence type="ECO:0000256" key="3">
    <source>
        <dbReference type="SAM" id="MobiDB-lite"/>
    </source>
</evidence>
<dbReference type="Proteomes" id="UP000541444">
    <property type="component" value="Unassembled WGS sequence"/>
</dbReference>
<keyword evidence="2" id="KW-0560">Oxidoreductase</keyword>